<dbReference type="Pfam" id="PF23024">
    <property type="entry name" value="AMP-dom_DIP2-like"/>
    <property type="match status" value="1"/>
</dbReference>
<accession>B2HDR2</accession>
<comment type="pathway">
    <text evidence="1">Lipid metabolism.</text>
</comment>
<evidence type="ECO:0000256" key="7">
    <source>
        <dbReference type="ARBA" id="ARBA00023098"/>
    </source>
</evidence>
<dbReference type="GO" id="GO:0071766">
    <property type="term" value="P:Actinobacterium-type cell wall biogenesis"/>
    <property type="evidence" value="ECO:0007669"/>
    <property type="project" value="UniProtKB-ARBA"/>
</dbReference>
<keyword evidence="5 11" id="KW-0436">Ligase</keyword>
<gene>
    <name evidence="11" type="primary">fadD29_1</name>
    <name evidence="11" type="ordered locus">MMAR_1170</name>
</gene>
<dbReference type="HOGENOM" id="CLU_000022_23_7_11"/>
<dbReference type="InterPro" id="IPR025110">
    <property type="entry name" value="AMP-bd_C"/>
</dbReference>
<keyword evidence="12" id="KW-1185">Reference proteome</keyword>
<keyword evidence="4" id="KW-0597">Phosphoprotein</keyword>
<protein>
    <submittedName>
        <fullName evidence="11">Fatty-acid-CoA ligase FadD29_1</fullName>
    </submittedName>
</protein>
<name>B2HDR2_MYCMM</name>
<dbReference type="PANTHER" id="PTHR22754">
    <property type="entry name" value="DISCO-INTERACTING PROTEIN 2 DIP2 -RELATED"/>
    <property type="match status" value="1"/>
</dbReference>
<dbReference type="eggNOG" id="COG0318">
    <property type="taxonomic scope" value="Bacteria"/>
</dbReference>
<evidence type="ECO:0000313" key="11">
    <source>
        <dbReference type="EMBL" id="ACC39628.1"/>
    </source>
</evidence>
<sequence>MSRPTAKDRTAAEAVMCAIQTNPATDAVRFLPRGEGPGTVISYEGLHARAARLAAALQARGAQGERVILASRDNIEMTVGLVACLYSGAVAVPVPVPNMNKSGPALLRLQAIARDAQARVFLTDLPSVDSQSNVRTLPEGLSGLIWLNTDDASADRADWQPPRYAPESAALLQYTSGSTGQPKGVMLTQANLLSNAHQIERRWEQDQNELLVSWLPQYHDFGLIFMALQALYLGATVVSMPPSAFVQDPLRWLRCLTQYRGTNSGAPNFAFDLCVEQSTPAQREGLDLRSVKALNCGAEPVRAETMRRFLAAFAPFGLRPDALRPGYGLAEATLFVTGWRGPTVKTLTLDQRQLNEGRVVECDIAATPLTEVVCCGPAGPEVELAIVSTQTQQPCAADEVGEIWVRGPNISRGYFNGAGASQDCFGNVAGQGQYLRTGDLGFVQDGDLYVTGRLKDLVIVRGVNHYPQDIEFSVEQSHPAIRPGYCAAFTLEVDGEERLGVAAEIAADDPAQDTLESAMDSILQAITSHHEVVPYRLVLLARGAIPKTSSGKIQRQLCKQLLLTDQLPILGDRVSTATISSTPQQPDGGARSPKYRAMEQYLLELLNLSPEELESGNNLAAYGFDSIDGAALAKKIKADWGIEVPMEILPLLTIRDLVDTLAN</sequence>
<dbReference type="FunFam" id="3.40.50.12780:FF:000013">
    <property type="entry name" value="Long-chain-fatty-acid--AMP ligase FadD32"/>
    <property type="match status" value="1"/>
</dbReference>
<evidence type="ECO:0000256" key="1">
    <source>
        <dbReference type="ARBA" id="ARBA00005189"/>
    </source>
</evidence>
<evidence type="ECO:0000256" key="5">
    <source>
        <dbReference type="ARBA" id="ARBA00022598"/>
    </source>
</evidence>
<dbReference type="STRING" id="216594.MMAR_1170"/>
<dbReference type="RefSeq" id="WP_012393051.1">
    <property type="nucleotide sequence ID" value="NC_010612.1"/>
</dbReference>
<dbReference type="OrthoDB" id="3671040at2"/>
<evidence type="ECO:0000313" key="12">
    <source>
        <dbReference type="Proteomes" id="UP000001190"/>
    </source>
</evidence>
<reference evidence="11 12" key="1">
    <citation type="journal article" date="2008" name="Genome Res.">
        <title>Insights from the complete genome sequence of Mycobacterium marinum on the evolution of Mycobacterium tuberculosis.</title>
        <authorList>
            <person name="Stinear T.P."/>
            <person name="Seemann T."/>
            <person name="Harrison P.F."/>
            <person name="Jenkin G.A."/>
            <person name="Davies J.K."/>
            <person name="Johnson P.D."/>
            <person name="Abdellah Z."/>
            <person name="Arrowsmith C."/>
            <person name="Chillingworth T."/>
            <person name="Churcher C."/>
            <person name="Clarke K."/>
            <person name="Cronin A."/>
            <person name="Davis P."/>
            <person name="Goodhead I."/>
            <person name="Holroyd N."/>
            <person name="Jagels K."/>
            <person name="Lord A."/>
            <person name="Moule S."/>
            <person name="Mungall K."/>
            <person name="Norbertczak H."/>
            <person name="Quail M.A."/>
            <person name="Rabbinowitsch E."/>
            <person name="Walker D."/>
            <person name="White B."/>
            <person name="Whitehead S."/>
            <person name="Small P.L."/>
            <person name="Brosch R."/>
            <person name="Ramakrishnan L."/>
            <person name="Fischbach M.A."/>
            <person name="Parkhill J."/>
            <person name="Cole S.T."/>
        </authorList>
    </citation>
    <scope>NUCLEOTIDE SEQUENCE [LARGE SCALE GENOMIC DNA]</scope>
    <source>
        <strain evidence="12">ATCC BAA-535 / M</strain>
    </source>
</reference>
<evidence type="ECO:0000259" key="8">
    <source>
        <dbReference type="Pfam" id="PF00501"/>
    </source>
</evidence>
<evidence type="ECO:0000256" key="6">
    <source>
        <dbReference type="ARBA" id="ARBA00022832"/>
    </source>
</evidence>
<keyword evidence="6" id="KW-0276">Fatty acid metabolism</keyword>
<dbReference type="InterPro" id="IPR040097">
    <property type="entry name" value="FAAL/FAAC"/>
</dbReference>
<organism evidence="11 12">
    <name type="scientific">Mycobacterium marinum (strain ATCC BAA-535 / M)</name>
    <dbReference type="NCBI Taxonomy" id="216594"/>
    <lineage>
        <taxon>Bacteria</taxon>
        <taxon>Bacillati</taxon>
        <taxon>Actinomycetota</taxon>
        <taxon>Actinomycetes</taxon>
        <taxon>Mycobacteriales</taxon>
        <taxon>Mycobacteriaceae</taxon>
        <taxon>Mycobacterium</taxon>
        <taxon>Mycobacterium ulcerans group</taxon>
    </lineage>
</organism>
<feature type="domain" description="AMP-dependent synthetase/ligase" evidence="8">
    <location>
        <begin position="21"/>
        <end position="415"/>
    </location>
</feature>
<dbReference type="InterPro" id="IPR006162">
    <property type="entry name" value="Ppantetheine_attach_site"/>
</dbReference>
<dbReference type="Pfam" id="PF00550">
    <property type="entry name" value="PP-binding"/>
    <property type="match status" value="1"/>
</dbReference>
<dbReference type="Gene3D" id="3.30.300.30">
    <property type="match status" value="1"/>
</dbReference>
<dbReference type="InterPro" id="IPR036736">
    <property type="entry name" value="ACP-like_sf"/>
</dbReference>
<dbReference type="EMBL" id="CP000854">
    <property type="protein sequence ID" value="ACC39628.1"/>
    <property type="molecule type" value="Genomic_DNA"/>
</dbReference>
<dbReference type="GO" id="GO:0006633">
    <property type="term" value="P:fatty acid biosynthetic process"/>
    <property type="evidence" value="ECO:0007669"/>
    <property type="project" value="TreeGrafter"/>
</dbReference>
<dbReference type="InterPro" id="IPR020845">
    <property type="entry name" value="AMP-binding_CS"/>
</dbReference>
<dbReference type="AlphaFoldDB" id="B2HDR2"/>
<dbReference type="PROSITE" id="PS00012">
    <property type="entry name" value="PHOSPHOPANTETHEINE"/>
    <property type="match status" value="1"/>
</dbReference>
<evidence type="ECO:0000259" key="9">
    <source>
        <dbReference type="Pfam" id="PF00550"/>
    </source>
</evidence>
<evidence type="ECO:0000259" key="10">
    <source>
        <dbReference type="Pfam" id="PF23024"/>
    </source>
</evidence>
<dbReference type="InterPro" id="IPR042099">
    <property type="entry name" value="ANL_N_sf"/>
</dbReference>
<dbReference type="SUPFAM" id="SSF56801">
    <property type="entry name" value="Acetyl-CoA synthetase-like"/>
    <property type="match status" value="1"/>
</dbReference>
<dbReference type="InterPro" id="IPR000873">
    <property type="entry name" value="AMP-dep_synth/lig_dom"/>
</dbReference>
<proteinExistence type="inferred from homology"/>
<dbReference type="Gene3D" id="1.10.1200.10">
    <property type="entry name" value="ACP-like"/>
    <property type="match status" value="1"/>
</dbReference>
<dbReference type="PROSITE" id="PS00455">
    <property type="entry name" value="AMP_BINDING"/>
    <property type="match status" value="1"/>
</dbReference>
<dbReference type="SUPFAM" id="SSF47336">
    <property type="entry name" value="ACP-like"/>
    <property type="match status" value="1"/>
</dbReference>
<dbReference type="InterPro" id="IPR045851">
    <property type="entry name" value="AMP-bd_C_sf"/>
</dbReference>
<dbReference type="InterPro" id="IPR009081">
    <property type="entry name" value="PP-bd_ACP"/>
</dbReference>
<dbReference type="GO" id="GO:0016874">
    <property type="term" value="F:ligase activity"/>
    <property type="evidence" value="ECO:0007669"/>
    <property type="project" value="UniProtKB-KW"/>
</dbReference>
<dbReference type="KEGG" id="mmi:MMAR_1170"/>
<feature type="domain" description="Carrier" evidence="9">
    <location>
        <begin position="600"/>
        <end position="661"/>
    </location>
</feature>
<feature type="domain" description="AMP-binding enzyme C-terminal" evidence="10">
    <location>
        <begin position="456"/>
        <end position="568"/>
    </location>
</feature>
<dbReference type="CDD" id="cd05931">
    <property type="entry name" value="FAAL"/>
    <property type="match status" value="1"/>
</dbReference>
<keyword evidence="3" id="KW-0596">Phosphopantetheine</keyword>
<dbReference type="GO" id="GO:0070566">
    <property type="term" value="F:adenylyltransferase activity"/>
    <property type="evidence" value="ECO:0007669"/>
    <property type="project" value="TreeGrafter"/>
</dbReference>
<comment type="similarity">
    <text evidence="2">Belongs to the ATP-dependent AMP-binding enzyme family.</text>
</comment>
<evidence type="ECO:0000256" key="2">
    <source>
        <dbReference type="ARBA" id="ARBA00006432"/>
    </source>
</evidence>
<keyword evidence="7" id="KW-0443">Lipid metabolism</keyword>
<dbReference type="Gene3D" id="3.40.50.12780">
    <property type="entry name" value="N-terminal domain of ligase-like"/>
    <property type="match status" value="1"/>
</dbReference>
<dbReference type="Pfam" id="PF00501">
    <property type="entry name" value="AMP-binding"/>
    <property type="match status" value="1"/>
</dbReference>
<dbReference type="Proteomes" id="UP000001190">
    <property type="component" value="Chromosome"/>
</dbReference>
<evidence type="ECO:0000256" key="4">
    <source>
        <dbReference type="ARBA" id="ARBA00022553"/>
    </source>
</evidence>
<evidence type="ECO:0000256" key="3">
    <source>
        <dbReference type="ARBA" id="ARBA00022450"/>
    </source>
</evidence>
<dbReference type="PANTHER" id="PTHR22754:SF32">
    <property type="entry name" value="DISCO-INTERACTING PROTEIN 2"/>
    <property type="match status" value="1"/>
</dbReference>
<dbReference type="GO" id="GO:0005886">
    <property type="term" value="C:plasma membrane"/>
    <property type="evidence" value="ECO:0007669"/>
    <property type="project" value="TreeGrafter"/>
</dbReference>